<dbReference type="EMBL" id="KQ971374">
    <property type="protein sequence ID" value="EEZ97416.1"/>
    <property type="molecule type" value="Genomic_DNA"/>
</dbReference>
<name>D6X3G4_TRICA</name>
<organism evidence="1 2">
    <name type="scientific">Tribolium castaneum</name>
    <name type="common">Red flour beetle</name>
    <dbReference type="NCBI Taxonomy" id="7070"/>
    <lineage>
        <taxon>Eukaryota</taxon>
        <taxon>Metazoa</taxon>
        <taxon>Ecdysozoa</taxon>
        <taxon>Arthropoda</taxon>
        <taxon>Hexapoda</taxon>
        <taxon>Insecta</taxon>
        <taxon>Pterygota</taxon>
        <taxon>Neoptera</taxon>
        <taxon>Endopterygota</taxon>
        <taxon>Coleoptera</taxon>
        <taxon>Polyphaga</taxon>
        <taxon>Cucujiformia</taxon>
        <taxon>Tenebrionidae</taxon>
        <taxon>Tenebrionidae incertae sedis</taxon>
        <taxon>Tribolium</taxon>
    </lineage>
</organism>
<dbReference type="AlphaFoldDB" id="D6X3G4"/>
<accession>D6X3G4</accession>
<proteinExistence type="predicted"/>
<dbReference type="HOGENOM" id="CLU_3360340_0_0_1"/>
<gene>
    <name evidence="1" type="primary">GLEAN_11246</name>
    <name evidence="1" type="ORF">TcasGA2_TC011246</name>
</gene>
<keyword evidence="2" id="KW-1185">Reference proteome</keyword>
<sequence>MDFDHKEERRDADISLPVHADNAAAKSYALQTRYEC</sequence>
<dbReference type="Proteomes" id="UP000007266">
    <property type="component" value="Linkage group 10"/>
</dbReference>
<evidence type="ECO:0000313" key="2">
    <source>
        <dbReference type="Proteomes" id="UP000007266"/>
    </source>
</evidence>
<reference evidence="1 2" key="1">
    <citation type="journal article" date="2008" name="Nature">
        <title>The genome of the model beetle and pest Tribolium castaneum.</title>
        <authorList>
            <consortium name="Tribolium Genome Sequencing Consortium"/>
            <person name="Richards S."/>
            <person name="Gibbs R.A."/>
            <person name="Weinstock G.M."/>
            <person name="Brown S.J."/>
            <person name="Denell R."/>
            <person name="Beeman R.W."/>
            <person name="Gibbs R."/>
            <person name="Beeman R.W."/>
            <person name="Brown S.J."/>
            <person name="Bucher G."/>
            <person name="Friedrich M."/>
            <person name="Grimmelikhuijzen C.J."/>
            <person name="Klingler M."/>
            <person name="Lorenzen M."/>
            <person name="Richards S."/>
            <person name="Roth S."/>
            <person name="Schroder R."/>
            <person name="Tautz D."/>
            <person name="Zdobnov E.M."/>
            <person name="Muzny D."/>
            <person name="Gibbs R.A."/>
            <person name="Weinstock G.M."/>
            <person name="Attaway T."/>
            <person name="Bell S."/>
            <person name="Buhay C.J."/>
            <person name="Chandrabose M.N."/>
            <person name="Chavez D."/>
            <person name="Clerk-Blankenburg K.P."/>
            <person name="Cree A."/>
            <person name="Dao M."/>
            <person name="Davis C."/>
            <person name="Chacko J."/>
            <person name="Dinh H."/>
            <person name="Dugan-Rocha S."/>
            <person name="Fowler G."/>
            <person name="Garner T.T."/>
            <person name="Garnes J."/>
            <person name="Gnirke A."/>
            <person name="Hawes A."/>
            <person name="Hernandez J."/>
            <person name="Hines S."/>
            <person name="Holder M."/>
            <person name="Hume J."/>
            <person name="Jhangiani S.N."/>
            <person name="Joshi V."/>
            <person name="Khan Z.M."/>
            <person name="Jackson L."/>
            <person name="Kovar C."/>
            <person name="Kowis A."/>
            <person name="Lee S."/>
            <person name="Lewis L.R."/>
            <person name="Margolis J."/>
            <person name="Morgan M."/>
            <person name="Nazareth L.V."/>
            <person name="Nguyen N."/>
            <person name="Okwuonu G."/>
            <person name="Parker D."/>
            <person name="Richards S."/>
            <person name="Ruiz S.J."/>
            <person name="Santibanez J."/>
            <person name="Savard J."/>
            <person name="Scherer S.E."/>
            <person name="Schneider B."/>
            <person name="Sodergren E."/>
            <person name="Tautz D."/>
            <person name="Vattahil S."/>
            <person name="Villasana D."/>
            <person name="White C.S."/>
            <person name="Wright R."/>
            <person name="Park Y."/>
            <person name="Beeman R.W."/>
            <person name="Lord J."/>
            <person name="Oppert B."/>
            <person name="Lorenzen M."/>
            <person name="Brown S."/>
            <person name="Wang L."/>
            <person name="Savard J."/>
            <person name="Tautz D."/>
            <person name="Richards S."/>
            <person name="Weinstock G."/>
            <person name="Gibbs R.A."/>
            <person name="Liu Y."/>
            <person name="Worley K."/>
            <person name="Weinstock G."/>
            <person name="Elsik C.G."/>
            <person name="Reese J.T."/>
            <person name="Elhaik E."/>
            <person name="Landan G."/>
            <person name="Graur D."/>
            <person name="Arensburger P."/>
            <person name="Atkinson P."/>
            <person name="Beeman R.W."/>
            <person name="Beidler J."/>
            <person name="Brown S.J."/>
            <person name="Demuth J.P."/>
            <person name="Drury D.W."/>
            <person name="Du Y.Z."/>
            <person name="Fujiwara H."/>
            <person name="Lorenzen M."/>
            <person name="Maselli V."/>
            <person name="Osanai M."/>
            <person name="Park Y."/>
            <person name="Robertson H.M."/>
            <person name="Tu Z."/>
            <person name="Wang J.J."/>
            <person name="Wang S."/>
            <person name="Richards S."/>
            <person name="Song H."/>
            <person name="Zhang L."/>
            <person name="Sodergren E."/>
            <person name="Werner D."/>
            <person name="Stanke M."/>
            <person name="Morgenstern B."/>
            <person name="Solovyev V."/>
            <person name="Kosarev P."/>
            <person name="Brown G."/>
            <person name="Chen H.C."/>
            <person name="Ermolaeva O."/>
            <person name="Hlavina W."/>
            <person name="Kapustin Y."/>
            <person name="Kiryutin B."/>
            <person name="Kitts P."/>
            <person name="Maglott D."/>
            <person name="Pruitt K."/>
            <person name="Sapojnikov V."/>
            <person name="Souvorov A."/>
            <person name="Mackey A.J."/>
            <person name="Waterhouse R.M."/>
            <person name="Wyder S."/>
            <person name="Zdobnov E.M."/>
            <person name="Zdobnov E.M."/>
            <person name="Wyder S."/>
            <person name="Kriventseva E.V."/>
            <person name="Kadowaki T."/>
            <person name="Bork P."/>
            <person name="Aranda M."/>
            <person name="Bao R."/>
            <person name="Beermann A."/>
            <person name="Berns N."/>
            <person name="Bolognesi R."/>
            <person name="Bonneton F."/>
            <person name="Bopp D."/>
            <person name="Brown S.J."/>
            <person name="Bucher G."/>
            <person name="Butts T."/>
            <person name="Chaumot A."/>
            <person name="Denell R.E."/>
            <person name="Ferrier D.E."/>
            <person name="Friedrich M."/>
            <person name="Gordon C.M."/>
            <person name="Jindra M."/>
            <person name="Klingler M."/>
            <person name="Lan Q."/>
            <person name="Lattorff H.M."/>
            <person name="Laudet V."/>
            <person name="von Levetsow C."/>
            <person name="Liu Z."/>
            <person name="Lutz R."/>
            <person name="Lynch J.A."/>
            <person name="da Fonseca R.N."/>
            <person name="Posnien N."/>
            <person name="Reuter R."/>
            <person name="Roth S."/>
            <person name="Savard J."/>
            <person name="Schinko J.B."/>
            <person name="Schmitt C."/>
            <person name="Schoppmeier M."/>
            <person name="Schroder R."/>
            <person name="Shippy T.D."/>
            <person name="Simonnet F."/>
            <person name="Marques-Souza H."/>
            <person name="Tautz D."/>
            <person name="Tomoyasu Y."/>
            <person name="Trauner J."/>
            <person name="Van der Zee M."/>
            <person name="Vervoort M."/>
            <person name="Wittkopp N."/>
            <person name="Wimmer E.A."/>
            <person name="Yang X."/>
            <person name="Jones A.K."/>
            <person name="Sattelle D.B."/>
            <person name="Ebert P.R."/>
            <person name="Nelson D."/>
            <person name="Scott J.G."/>
            <person name="Beeman R.W."/>
            <person name="Muthukrishnan S."/>
            <person name="Kramer K.J."/>
            <person name="Arakane Y."/>
            <person name="Beeman R.W."/>
            <person name="Zhu Q."/>
            <person name="Hogenkamp D."/>
            <person name="Dixit R."/>
            <person name="Oppert B."/>
            <person name="Jiang H."/>
            <person name="Zou Z."/>
            <person name="Marshall J."/>
            <person name="Elpidina E."/>
            <person name="Vinokurov K."/>
            <person name="Oppert C."/>
            <person name="Zou Z."/>
            <person name="Evans J."/>
            <person name="Lu Z."/>
            <person name="Zhao P."/>
            <person name="Sumathipala N."/>
            <person name="Altincicek B."/>
            <person name="Vilcinskas A."/>
            <person name="Williams M."/>
            <person name="Hultmark D."/>
            <person name="Hetru C."/>
            <person name="Jiang H."/>
            <person name="Grimmelikhuijzen C.J."/>
            <person name="Hauser F."/>
            <person name="Cazzamali G."/>
            <person name="Williamson M."/>
            <person name="Park Y."/>
            <person name="Li B."/>
            <person name="Tanaka Y."/>
            <person name="Predel R."/>
            <person name="Neupert S."/>
            <person name="Schachtner J."/>
            <person name="Verleyen P."/>
            <person name="Raible F."/>
            <person name="Bork P."/>
            <person name="Friedrich M."/>
            <person name="Walden K.K."/>
            <person name="Robertson H.M."/>
            <person name="Angeli S."/>
            <person name="Foret S."/>
            <person name="Bucher G."/>
            <person name="Schuetz S."/>
            <person name="Maleszka R."/>
            <person name="Wimmer E.A."/>
            <person name="Beeman R.W."/>
            <person name="Lorenzen M."/>
            <person name="Tomoyasu Y."/>
            <person name="Miller S.C."/>
            <person name="Grossmann D."/>
            <person name="Bucher G."/>
        </authorList>
    </citation>
    <scope>NUCLEOTIDE SEQUENCE [LARGE SCALE GENOMIC DNA]</scope>
    <source>
        <strain evidence="1 2">Georgia GA2</strain>
    </source>
</reference>
<evidence type="ECO:0000313" key="1">
    <source>
        <dbReference type="EMBL" id="EEZ97416.1"/>
    </source>
</evidence>
<protein>
    <submittedName>
        <fullName evidence="1">Uncharacterized protein</fullName>
    </submittedName>
</protein>
<reference evidence="1 2" key="2">
    <citation type="journal article" date="2010" name="Nucleic Acids Res.">
        <title>BeetleBase in 2010: revisions to provide comprehensive genomic information for Tribolium castaneum.</title>
        <authorList>
            <person name="Kim H.S."/>
            <person name="Murphy T."/>
            <person name="Xia J."/>
            <person name="Caragea D."/>
            <person name="Park Y."/>
            <person name="Beeman R.W."/>
            <person name="Lorenzen M.D."/>
            <person name="Butcher S."/>
            <person name="Manak J.R."/>
            <person name="Brown S.J."/>
        </authorList>
    </citation>
    <scope>GENOME REANNOTATION</scope>
    <source>
        <strain evidence="1 2">Georgia GA2</strain>
    </source>
</reference>